<evidence type="ECO:0000256" key="2">
    <source>
        <dbReference type="ARBA" id="ARBA00022448"/>
    </source>
</evidence>
<dbReference type="PANTHER" id="PTHR43227">
    <property type="entry name" value="BLL4140 PROTEIN"/>
    <property type="match status" value="1"/>
</dbReference>
<evidence type="ECO:0000256" key="6">
    <source>
        <dbReference type="ARBA" id="ARBA00023136"/>
    </source>
</evidence>
<keyword evidence="10" id="KW-1185">Reference proteome</keyword>
<evidence type="ECO:0000256" key="5">
    <source>
        <dbReference type="ARBA" id="ARBA00022989"/>
    </source>
</evidence>
<accession>A0ABX1YUM1</accession>
<gene>
    <name evidence="9" type="ORF">GC102_00420</name>
</gene>
<organism evidence="9 10">
    <name type="scientific">Paenibacillus germinis</name>
    <dbReference type="NCBI Taxonomy" id="2654979"/>
    <lineage>
        <taxon>Bacteria</taxon>
        <taxon>Bacillati</taxon>
        <taxon>Bacillota</taxon>
        <taxon>Bacilli</taxon>
        <taxon>Bacillales</taxon>
        <taxon>Paenibacillaceae</taxon>
        <taxon>Paenibacillus</taxon>
    </lineage>
</organism>
<evidence type="ECO:0000259" key="8">
    <source>
        <dbReference type="PROSITE" id="PS50928"/>
    </source>
</evidence>
<dbReference type="Pfam" id="PF00528">
    <property type="entry name" value="BPD_transp_1"/>
    <property type="match status" value="1"/>
</dbReference>
<keyword evidence="2 7" id="KW-0813">Transport</keyword>
<evidence type="ECO:0000256" key="4">
    <source>
        <dbReference type="ARBA" id="ARBA00022692"/>
    </source>
</evidence>
<keyword evidence="3" id="KW-1003">Cell membrane</keyword>
<dbReference type="PANTHER" id="PTHR43227:SF11">
    <property type="entry name" value="BLL4140 PROTEIN"/>
    <property type="match status" value="1"/>
</dbReference>
<evidence type="ECO:0000313" key="9">
    <source>
        <dbReference type="EMBL" id="NOU84254.1"/>
    </source>
</evidence>
<evidence type="ECO:0000256" key="1">
    <source>
        <dbReference type="ARBA" id="ARBA00004651"/>
    </source>
</evidence>
<keyword evidence="5 7" id="KW-1133">Transmembrane helix</keyword>
<dbReference type="EMBL" id="WHOC01000006">
    <property type="protein sequence ID" value="NOU84254.1"/>
    <property type="molecule type" value="Genomic_DNA"/>
</dbReference>
<dbReference type="Gene3D" id="1.10.3720.10">
    <property type="entry name" value="MetI-like"/>
    <property type="match status" value="1"/>
</dbReference>
<dbReference type="InterPro" id="IPR050809">
    <property type="entry name" value="UgpAE/MalFG_permease"/>
</dbReference>
<evidence type="ECO:0000256" key="7">
    <source>
        <dbReference type="RuleBase" id="RU363032"/>
    </source>
</evidence>
<keyword evidence="4 7" id="KW-0812">Transmembrane</keyword>
<dbReference type="InterPro" id="IPR000515">
    <property type="entry name" value="MetI-like"/>
</dbReference>
<comment type="caution">
    <text evidence="9">The sequence shown here is derived from an EMBL/GenBank/DDBJ whole genome shotgun (WGS) entry which is preliminary data.</text>
</comment>
<comment type="subcellular location">
    <subcellularLocation>
        <location evidence="1 7">Cell membrane</location>
        <topology evidence="1 7">Multi-pass membrane protein</topology>
    </subcellularLocation>
</comment>
<feature type="transmembrane region" description="Helical" evidence="7">
    <location>
        <begin position="287"/>
        <end position="311"/>
    </location>
</feature>
<feature type="transmembrane region" description="Helical" evidence="7">
    <location>
        <begin position="32"/>
        <end position="52"/>
    </location>
</feature>
<sequence length="321" mass="36353">MKEWALRRTQAKGPFLQKGDFRLFRKANSRDAIVLLLLALPALAHFLIFKYIPLAGNVIAFQDYNIFAGVFESKWVGFKHFQFMFQYAEFKTVLKNSLKFGLYSILFGFPAPLLLAMLLNEIRKSWFKRMTQTLVYLPHFLSWVIVGGIFTELLANEGVINRALGLFGMEPVSFLTEPRYFMGMVVGLGIWKEVGWSMIIYLAALSGINPNLYEAAMVDGAGRFKQAWHITLPSIMPAIIVLLLLRIGHVLDANVEQILFFLNPLNREAGEVFDTYVYRVGLMGSQYSYTTAIGLFKAFVGIILVVGLNTLSRKTTGESIY</sequence>
<dbReference type="Proteomes" id="UP000658690">
    <property type="component" value="Unassembled WGS sequence"/>
</dbReference>
<keyword evidence="6 7" id="KW-0472">Membrane</keyword>
<dbReference type="SUPFAM" id="SSF161098">
    <property type="entry name" value="MetI-like"/>
    <property type="match status" value="1"/>
</dbReference>
<dbReference type="CDD" id="cd06261">
    <property type="entry name" value="TM_PBP2"/>
    <property type="match status" value="1"/>
</dbReference>
<feature type="transmembrane region" description="Helical" evidence="7">
    <location>
        <begin position="100"/>
        <end position="119"/>
    </location>
</feature>
<feature type="transmembrane region" description="Helical" evidence="7">
    <location>
        <begin position="140"/>
        <end position="160"/>
    </location>
</feature>
<feature type="domain" description="ABC transmembrane type-1" evidence="8">
    <location>
        <begin position="94"/>
        <end position="308"/>
    </location>
</feature>
<comment type="similarity">
    <text evidence="7">Belongs to the binding-protein-dependent transport system permease family.</text>
</comment>
<evidence type="ECO:0000313" key="10">
    <source>
        <dbReference type="Proteomes" id="UP000658690"/>
    </source>
</evidence>
<evidence type="ECO:0000256" key="3">
    <source>
        <dbReference type="ARBA" id="ARBA00022475"/>
    </source>
</evidence>
<dbReference type="PROSITE" id="PS50928">
    <property type="entry name" value="ABC_TM1"/>
    <property type="match status" value="1"/>
</dbReference>
<feature type="transmembrane region" description="Helical" evidence="7">
    <location>
        <begin position="227"/>
        <end position="247"/>
    </location>
</feature>
<proteinExistence type="inferred from homology"/>
<feature type="transmembrane region" description="Helical" evidence="7">
    <location>
        <begin position="180"/>
        <end position="206"/>
    </location>
</feature>
<dbReference type="InterPro" id="IPR035906">
    <property type="entry name" value="MetI-like_sf"/>
</dbReference>
<reference evidence="9 10" key="1">
    <citation type="submission" date="2019-10" db="EMBL/GenBank/DDBJ databases">
        <title>Description of Paenibacillus choica sp. nov.</title>
        <authorList>
            <person name="Carlier A."/>
            <person name="Qi S."/>
        </authorList>
    </citation>
    <scope>NUCLEOTIDE SEQUENCE [LARGE SCALE GENOMIC DNA]</scope>
    <source>
        <strain evidence="9 10">LMG 31460</strain>
    </source>
</reference>
<name>A0ABX1YUM1_9BACL</name>
<protein>
    <submittedName>
        <fullName evidence="9">ABC transporter permease subunit</fullName>
    </submittedName>
</protein>